<gene>
    <name evidence="1" type="ORF">ACCO45_005418</name>
</gene>
<keyword evidence="2" id="KW-1185">Reference proteome</keyword>
<proteinExistence type="predicted"/>
<evidence type="ECO:0000313" key="2">
    <source>
        <dbReference type="Proteomes" id="UP001638806"/>
    </source>
</evidence>
<comment type="caution">
    <text evidence="1">The sequence shown here is derived from an EMBL/GenBank/DDBJ whole genome shotgun (WGS) entry which is preliminary data.</text>
</comment>
<accession>A0ACC4DVD3</accession>
<dbReference type="EMBL" id="JBGNUJ010000004">
    <property type="protein sequence ID" value="KAL3960301.1"/>
    <property type="molecule type" value="Genomic_DNA"/>
</dbReference>
<sequence>MGGRRNCSVGPSVMGVQFSCASGSGLRPDAAGHGTGQALRATGVCVGGGTGGSGSATACRPCQLIYLLDATPSIAPRPQLLHHPLRWEPARHPSGEVAPPRPLNEMARKGGFVFAIVADPPRGGTLIQRASIGE</sequence>
<protein>
    <submittedName>
        <fullName evidence="1">Uncharacterized protein</fullName>
    </submittedName>
</protein>
<reference evidence="1" key="1">
    <citation type="submission" date="2024-12" db="EMBL/GenBank/DDBJ databases">
        <title>Comparative genomics and development of molecular markers within Purpureocillium lilacinum and among Purpureocillium species.</title>
        <authorList>
            <person name="Yeh Z.-Y."/>
            <person name="Ni N.-T."/>
            <person name="Lo P.-H."/>
            <person name="Mushyakhwo K."/>
            <person name="Lin C.-F."/>
            <person name="Nai Y.-S."/>
        </authorList>
    </citation>
    <scope>NUCLEOTIDE SEQUENCE</scope>
    <source>
        <strain evidence="1">NCHU-NPUST-175</strain>
    </source>
</reference>
<evidence type="ECO:0000313" key="1">
    <source>
        <dbReference type="EMBL" id="KAL3960301.1"/>
    </source>
</evidence>
<dbReference type="Proteomes" id="UP001638806">
    <property type="component" value="Unassembled WGS sequence"/>
</dbReference>
<organism evidence="1 2">
    <name type="scientific">Purpureocillium lilacinum</name>
    <name type="common">Paecilomyces lilacinus</name>
    <dbReference type="NCBI Taxonomy" id="33203"/>
    <lineage>
        <taxon>Eukaryota</taxon>
        <taxon>Fungi</taxon>
        <taxon>Dikarya</taxon>
        <taxon>Ascomycota</taxon>
        <taxon>Pezizomycotina</taxon>
        <taxon>Sordariomycetes</taxon>
        <taxon>Hypocreomycetidae</taxon>
        <taxon>Hypocreales</taxon>
        <taxon>Ophiocordycipitaceae</taxon>
        <taxon>Purpureocillium</taxon>
    </lineage>
</organism>
<name>A0ACC4DVD3_PURLI</name>